<keyword evidence="1" id="KW-1133">Transmembrane helix</keyword>
<feature type="transmembrane region" description="Helical" evidence="1">
    <location>
        <begin position="142"/>
        <end position="160"/>
    </location>
</feature>
<feature type="transmembrane region" description="Helical" evidence="1">
    <location>
        <begin position="106"/>
        <end position="130"/>
    </location>
</feature>
<accession>A0ABZ2AS26</accession>
<evidence type="ECO:0000256" key="1">
    <source>
        <dbReference type="SAM" id="Phobius"/>
    </source>
</evidence>
<dbReference type="InterPro" id="IPR016137">
    <property type="entry name" value="RGS"/>
</dbReference>
<gene>
    <name evidence="3" type="ORF">IAS62_001427</name>
</gene>
<proteinExistence type="predicted"/>
<name>A0ABZ2AS26_9TREE</name>
<dbReference type="InterPro" id="IPR036305">
    <property type="entry name" value="RGS_sf"/>
</dbReference>
<dbReference type="Pfam" id="PF00615">
    <property type="entry name" value="RGS"/>
    <property type="match status" value="1"/>
</dbReference>
<evidence type="ECO:0000259" key="2">
    <source>
        <dbReference type="PROSITE" id="PS50132"/>
    </source>
</evidence>
<keyword evidence="1" id="KW-0812">Transmembrane</keyword>
<dbReference type="Gene3D" id="1.10.167.10">
    <property type="entry name" value="Regulator of G-protein Signalling 4, domain 2"/>
    <property type="match status" value="1"/>
</dbReference>
<dbReference type="Proteomes" id="UP001432216">
    <property type="component" value="Chromosome 2"/>
</dbReference>
<dbReference type="EMBL" id="CP143807">
    <property type="protein sequence ID" value="WVO20136.1"/>
    <property type="molecule type" value="Genomic_DNA"/>
</dbReference>
<reference evidence="3 4" key="1">
    <citation type="submission" date="2024-01" db="EMBL/GenBank/DDBJ databases">
        <title>Comparative genomics of Cryptococcus and Kwoniella reveals pathogenesis evolution and contrasting modes of karyotype evolution via chromosome fusion or intercentromeric recombination.</title>
        <authorList>
            <person name="Coelho M.A."/>
            <person name="David-Palma M."/>
            <person name="Shea T."/>
            <person name="Bowers K."/>
            <person name="McGinley-Smith S."/>
            <person name="Mohammad A.W."/>
            <person name="Gnirke A."/>
            <person name="Yurkov A.M."/>
            <person name="Nowrousian M."/>
            <person name="Sun S."/>
            <person name="Cuomo C.A."/>
            <person name="Heitman J."/>
        </authorList>
    </citation>
    <scope>NUCLEOTIDE SEQUENCE [LARGE SCALE GENOMIC DNA]</scope>
    <source>
        <strain evidence="3 4">7685027</strain>
    </source>
</reference>
<dbReference type="GeneID" id="89988202"/>
<dbReference type="RefSeq" id="XP_064719376.1">
    <property type="nucleotide sequence ID" value="XM_064863304.1"/>
</dbReference>
<dbReference type="PANTHER" id="PTHR39466:SF1">
    <property type="entry name" value="RGS DOMAIN-CONTAINING PROTEIN"/>
    <property type="match status" value="1"/>
</dbReference>
<dbReference type="PANTHER" id="PTHR39466">
    <property type="entry name" value="RGS DOMAIN-CONTAINING PROTEIN"/>
    <property type="match status" value="1"/>
</dbReference>
<keyword evidence="4" id="KW-1185">Reference proteome</keyword>
<dbReference type="SUPFAM" id="SSF48097">
    <property type="entry name" value="Regulator of G-protein signaling, RGS"/>
    <property type="match status" value="1"/>
</dbReference>
<feature type="domain" description="RGS" evidence="2">
    <location>
        <begin position="25"/>
        <end position="95"/>
    </location>
</feature>
<sequence>MDVRIPSPIIIACERLQIRAPIRPKNEQPLRDQAQRAFATFLKKGGSKELSISDELREYVRTCLEASTAPESFLPVLEEIYHTLESQCLPRFLEAVKSNINRPKQLFWYCVGTVDLLIGLTIFLLLTFLLPPSPFSLRTYRLFSTIFVSFGIMQTLLRLLRVLFTNALEDENAEVRDTMGRSDIIGCEPKPQLSASYYPEGGSWIVSDGLGN</sequence>
<keyword evidence="1" id="KW-0472">Membrane</keyword>
<dbReference type="InterPro" id="IPR044926">
    <property type="entry name" value="RGS_subdomain_2"/>
</dbReference>
<organism evidence="3 4">
    <name type="scientific">Cryptococcus decagattii</name>
    <dbReference type="NCBI Taxonomy" id="1859122"/>
    <lineage>
        <taxon>Eukaryota</taxon>
        <taxon>Fungi</taxon>
        <taxon>Dikarya</taxon>
        <taxon>Basidiomycota</taxon>
        <taxon>Agaricomycotina</taxon>
        <taxon>Tremellomycetes</taxon>
        <taxon>Tremellales</taxon>
        <taxon>Cryptococcaceae</taxon>
        <taxon>Cryptococcus</taxon>
        <taxon>Cryptococcus gattii species complex</taxon>
    </lineage>
</organism>
<evidence type="ECO:0000313" key="3">
    <source>
        <dbReference type="EMBL" id="WVO20136.1"/>
    </source>
</evidence>
<dbReference type="PROSITE" id="PS50132">
    <property type="entry name" value="RGS"/>
    <property type="match status" value="1"/>
</dbReference>
<evidence type="ECO:0000313" key="4">
    <source>
        <dbReference type="Proteomes" id="UP001432216"/>
    </source>
</evidence>
<protein>
    <recommendedName>
        <fullName evidence="2">RGS domain-containing protein</fullName>
    </recommendedName>
</protein>